<dbReference type="SMART" id="SM00098">
    <property type="entry name" value="alkPPc"/>
    <property type="match status" value="1"/>
</dbReference>
<dbReference type="Gene3D" id="1.10.1200.140">
    <property type="entry name" value="Alkaline phosphatase, crown domain"/>
    <property type="match status" value="1"/>
</dbReference>
<feature type="binding site" evidence="3">
    <location>
        <position position="52"/>
    </location>
    <ligand>
        <name>Zn(2+)</name>
        <dbReference type="ChEBI" id="CHEBI:29105"/>
        <label>2</label>
    </ligand>
</feature>
<dbReference type="Pfam" id="PF07833">
    <property type="entry name" value="Cu_amine_oxidN1"/>
    <property type="match status" value="1"/>
</dbReference>
<accession>A0A920CVX4</accession>
<feature type="binding site" evidence="3">
    <location>
        <position position="333"/>
    </location>
    <ligand>
        <name>Zn(2+)</name>
        <dbReference type="ChEBI" id="CHEBI:29105"/>
        <label>2</label>
    </ligand>
</feature>
<dbReference type="CDD" id="cd16012">
    <property type="entry name" value="ALP"/>
    <property type="match status" value="1"/>
</dbReference>
<dbReference type="InterPro" id="IPR036582">
    <property type="entry name" value="Mao_N_sf"/>
</dbReference>
<dbReference type="SUPFAM" id="SSF53649">
    <property type="entry name" value="Alkaline phosphatase-like"/>
    <property type="match status" value="1"/>
</dbReference>
<reference evidence="7 8" key="1">
    <citation type="submission" date="2021-03" db="EMBL/GenBank/DDBJ databases">
        <title>Antimicrobial resistance genes in bacteria isolated from Japanese honey, and their potential for conferring macrolide and lincosamide resistance in the American foulbrood pathogen Paenibacillus larvae.</title>
        <authorList>
            <person name="Okamoto M."/>
            <person name="Kumagai M."/>
            <person name="Kanamori H."/>
            <person name="Takamatsu D."/>
        </authorList>
    </citation>
    <scope>NUCLEOTIDE SEQUENCE [LARGE SCALE GENOMIC DNA]</scope>
    <source>
        <strain evidence="7 8">J34TS1</strain>
    </source>
</reference>
<protein>
    <submittedName>
        <fullName evidence="7">Alkaline phosphatase</fullName>
    </submittedName>
</protein>
<evidence type="ECO:0000313" key="8">
    <source>
        <dbReference type="Proteomes" id="UP000682811"/>
    </source>
</evidence>
<evidence type="ECO:0000259" key="6">
    <source>
        <dbReference type="Pfam" id="PF07833"/>
    </source>
</evidence>
<comment type="cofactor">
    <cofactor evidence="3">
        <name>Zn(2+)</name>
        <dbReference type="ChEBI" id="CHEBI:29105"/>
    </cofactor>
    <text evidence="3">Binds 2 Zn(2+) ions.</text>
</comment>
<feature type="binding site" evidence="3">
    <location>
        <position position="294"/>
    </location>
    <ligand>
        <name>Zn(2+)</name>
        <dbReference type="ChEBI" id="CHEBI:29105"/>
        <label>2</label>
    </ligand>
</feature>
<feature type="binding site" evidence="3">
    <location>
        <position position="332"/>
    </location>
    <ligand>
        <name>Zn(2+)</name>
        <dbReference type="ChEBI" id="CHEBI:29105"/>
        <label>2</label>
    </ligand>
</feature>
<gene>
    <name evidence="7" type="primary">phoB</name>
    <name evidence="7" type="ORF">J34TS1_57170</name>
</gene>
<feature type="chain" id="PRO_5037778641" evidence="5">
    <location>
        <begin position="29"/>
        <end position="547"/>
    </location>
</feature>
<evidence type="ECO:0000256" key="2">
    <source>
        <dbReference type="PIRSR" id="PIRSR601952-1"/>
    </source>
</evidence>
<organism evidence="7 8">
    <name type="scientific">Paenibacillus azoreducens</name>
    <dbReference type="NCBI Taxonomy" id="116718"/>
    <lineage>
        <taxon>Bacteria</taxon>
        <taxon>Bacillati</taxon>
        <taxon>Bacillota</taxon>
        <taxon>Bacilli</taxon>
        <taxon>Bacillales</taxon>
        <taxon>Paenibacillaceae</taxon>
        <taxon>Paenibacillus</taxon>
    </lineage>
</organism>
<dbReference type="AlphaFoldDB" id="A0A920CVX4"/>
<dbReference type="GO" id="GO:0004035">
    <property type="term" value="F:alkaline phosphatase activity"/>
    <property type="evidence" value="ECO:0007669"/>
    <property type="project" value="TreeGrafter"/>
</dbReference>
<feature type="active site" description="Phosphoserine intermediate" evidence="2">
    <location>
        <position position="93"/>
    </location>
</feature>
<feature type="signal peptide" evidence="5">
    <location>
        <begin position="1"/>
        <end position="28"/>
    </location>
</feature>
<evidence type="ECO:0000256" key="1">
    <source>
        <dbReference type="ARBA" id="ARBA00022553"/>
    </source>
</evidence>
<feature type="binding site" evidence="3">
    <location>
        <position position="52"/>
    </location>
    <ligand>
        <name>Mg(2+)</name>
        <dbReference type="ChEBI" id="CHEBI:18420"/>
    </ligand>
</feature>
<name>A0A920CVX4_9BACL</name>
<dbReference type="Proteomes" id="UP000682811">
    <property type="component" value="Unassembled WGS sequence"/>
</dbReference>
<dbReference type="InterPro" id="IPR012854">
    <property type="entry name" value="Cu_amine_oxidase-like_N"/>
</dbReference>
<dbReference type="Gene3D" id="3.30.457.10">
    <property type="entry name" value="Copper amine oxidase-like, N-terminal domain"/>
    <property type="match status" value="1"/>
</dbReference>
<dbReference type="Gene3D" id="3.40.720.10">
    <property type="entry name" value="Alkaline Phosphatase, subunit A"/>
    <property type="match status" value="1"/>
</dbReference>
<feature type="binding site" evidence="3">
    <location>
        <position position="159"/>
    </location>
    <ligand>
        <name>Mg(2+)</name>
        <dbReference type="ChEBI" id="CHEBI:18420"/>
    </ligand>
</feature>
<dbReference type="InterPro" id="IPR017850">
    <property type="entry name" value="Alkaline_phosphatase_core_sf"/>
</dbReference>
<feature type="binding site" evidence="3">
    <location>
        <position position="285"/>
    </location>
    <ligand>
        <name>Mg(2+)</name>
        <dbReference type="ChEBI" id="CHEBI:18420"/>
    </ligand>
</feature>
<dbReference type="RefSeq" id="WP_237100312.1">
    <property type="nucleotide sequence ID" value="NZ_AP025343.1"/>
</dbReference>
<comment type="similarity">
    <text evidence="4">Belongs to the alkaline phosphatase family.</text>
</comment>
<comment type="cofactor">
    <cofactor evidence="3">
        <name>Mg(2+)</name>
        <dbReference type="ChEBI" id="CHEBI:18420"/>
    </cofactor>
    <text evidence="3">Binds 1 Mg(2+) ion.</text>
</comment>
<dbReference type="InterPro" id="IPR042085">
    <property type="entry name" value="Ap_crown"/>
</dbReference>
<feature type="domain" description="Copper amine oxidase-like N-terminal" evidence="6">
    <location>
        <begin position="473"/>
        <end position="543"/>
    </location>
</feature>
<dbReference type="SUPFAM" id="SSF55383">
    <property type="entry name" value="Copper amine oxidase, domain N"/>
    <property type="match status" value="1"/>
</dbReference>
<feature type="binding site" evidence="3">
    <location>
        <position position="422"/>
    </location>
    <ligand>
        <name>Zn(2+)</name>
        <dbReference type="ChEBI" id="CHEBI:29105"/>
        <label>2</label>
    </ligand>
</feature>
<keyword evidence="3" id="KW-0862">Zinc</keyword>
<keyword evidence="3" id="KW-0460">Magnesium</keyword>
<keyword evidence="8" id="KW-1185">Reference proteome</keyword>
<proteinExistence type="inferred from homology"/>
<keyword evidence="3" id="KW-0479">Metal-binding</keyword>
<dbReference type="Pfam" id="PF00245">
    <property type="entry name" value="Alk_phosphatase"/>
    <property type="match status" value="1"/>
</dbReference>
<evidence type="ECO:0000256" key="4">
    <source>
        <dbReference type="RuleBase" id="RU003946"/>
    </source>
</evidence>
<feature type="binding site" evidence="3">
    <location>
        <position position="290"/>
    </location>
    <ligand>
        <name>Zn(2+)</name>
        <dbReference type="ChEBI" id="CHEBI:29105"/>
        <label>2</label>
    </ligand>
</feature>
<evidence type="ECO:0000256" key="3">
    <source>
        <dbReference type="PIRSR" id="PIRSR601952-2"/>
    </source>
</evidence>
<evidence type="ECO:0000313" key="7">
    <source>
        <dbReference type="EMBL" id="GIO50952.1"/>
    </source>
</evidence>
<dbReference type="PRINTS" id="PR00113">
    <property type="entry name" value="ALKPHPHTASE"/>
</dbReference>
<dbReference type="GO" id="GO:0046872">
    <property type="term" value="F:metal ion binding"/>
    <property type="evidence" value="ECO:0007669"/>
    <property type="project" value="UniProtKB-KW"/>
</dbReference>
<evidence type="ECO:0000256" key="5">
    <source>
        <dbReference type="SAM" id="SignalP"/>
    </source>
</evidence>
<keyword evidence="5" id="KW-0732">Signal</keyword>
<dbReference type="PANTHER" id="PTHR11596">
    <property type="entry name" value="ALKALINE PHOSPHATASE"/>
    <property type="match status" value="1"/>
</dbReference>
<sequence length="547" mass="59488">MRKKWITGICASLLSVSLMALCQGAAFAEGNSAALKEGNGKEVKNVILFITDGMSLSDVNLARWYQGGKPLEMDKHFSGLVRTYATDSLTTDSAAGATAYATGHKAKSETVSILPDKTTMPYIDKVPQQDMNKPLPTLVDAARLSGKSTGVVFTCELTDATPATFLSHAYSRENAESIAEQMVYSGVDILLGGGADYLVPGNGKMNRKDGEDLTKALKANGYEYVTTKKELMNSKTGKLWGLFNKEALDADFDLDPQQQPSLKEMTETAINKLSQNDQGFFLMVEASQIDWFGHDNDPVGIISETLAFDRAFKAAVDFAEKDGHTAVLSVSDHATGGLNMTNYDTAKDLMAVLNKAKHTSYGIEGKINEKNFKQVLAEEYGLNDLTKEETVAVRKGLKDNLSPVIGSMLGKRIGISFSTEDHTSEEVGLFAYHPNNYKPTDYAHSGVVQNIDVNKYIQEITGLQLAPLEKSLFVSAGKFTEKGAEVALDKSDKKNPVVVVKKGGQLLKLPIDKNIAVMDGKTIKLNALTVIIQNKIWVSQDAVDLIR</sequence>
<keyword evidence="1" id="KW-0597">Phosphoprotein</keyword>
<dbReference type="PANTHER" id="PTHR11596:SF5">
    <property type="entry name" value="ALKALINE PHOSPHATASE"/>
    <property type="match status" value="1"/>
</dbReference>
<dbReference type="InterPro" id="IPR001952">
    <property type="entry name" value="Alkaline_phosphatase"/>
</dbReference>
<comment type="caution">
    <text evidence="7">The sequence shown here is derived from an EMBL/GenBank/DDBJ whole genome shotgun (WGS) entry which is preliminary data.</text>
</comment>
<feature type="binding site" evidence="3">
    <location>
        <position position="161"/>
    </location>
    <ligand>
        <name>Mg(2+)</name>
        <dbReference type="ChEBI" id="CHEBI:18420"/>
    </ligand>
</feature>
<dbReference type="EMBL" id="BORT01000041">
    <property type="protein sequence ID" value="GIO50952.1"/>
    <property type="molecule type" value="Genomic_DNA"/>
</dbReference>